<sequence length="108" mass="11764">MKIKQAASLTLAFCLAAPIANAGEVNKALCTFNGIPLRGKVKFVNSFPDIKIQVVSSFPDLNVQKVSAFPDSCGQWQIVDSFPDFTVQIVSSFPDVKIRWVTSFPGVN</sequence>
<keyword evidence="1" id="KW-0732">Signal</keyword>
<evidence type="ECO:0000259" key="2">
    <source>
        <dbReference type="Pfam" id="PF19647"/>
    </source>
</evidence>
<evidence type="ECO:0000313" key="3">
    <source>
        <dbReference type="EMBL" id="VVE68162.1"/>
    </source>
</evidence>
<evidence type="ECO:0000313" key="4">
    <source>
        <dbReference type="Proteomes" id="UP000414136"/>
    </source>
</evidence>
<dbReference type="EMBL" id="CABPSQ010000004">
    <property type="protein sequence ID" value="VVE68162.1"/>
    <property type="molecule type" value="Genomic_DNA"/>
</dbReference>
<feature type="signal peptide" evidence="1">
    <location>
        <begin position="1"/>
        <end position="22"/>
    </location>
</feature>
<dbReference type="InterPro" id="IPR046148">
    <property type="entry name" value="Septknot"/>
</dbReference>
<reference evidence="3 4" key="1">
    <citation type="submission" date="2019-08" db="EMBL/GenBank/DDBJ databases">
        <authorList>
            <person name="Peeters C."/>
        </authorList>
    </citation>
    <scope>NUCLEOTIDE SEQUENCE [LARGE SCALE GENOMIC DNA]</scope>
    <source>
        <strain evidence="3 4">LMG 31118</strain>
    </source>
</reference>
<accession>A0A5E5A5U1</accession>
<keyword evidence="4" id="KW-1185">Reference proteome</keyword>
<dbReference type="AlphaFoldDB" id="A0A5E5A5U1"/>
<organism evidence="3 4">
    <name type="scientific">Pandoraea captiosa</name>
    <dbReference type="NCBI Taxonomy" id="2508302"/>
    <lineage>
        <taxon>Bacteria</taxon>
        <taxon>Pseudomonadati</taxon>
        <taxon>Pseudomonadota</taxon>
        <taxon>Betaproteobacteria</taxon>
        <taxon>Burkholderiales</taxon>
        <taxon>Burkholderiaceae</taxon>
        <taxon>Pandoraea</taxon>
    </lineage>
</organism>
<feature type="chain" id="PRO_5022879495" description="7(1) septoil knot domain-containing protein" evidence="1">
    <location>
        <begin position="23"/>
        <end position="108"/>
    </location>
</feature>
<dbReference type="OrthoDB" id="514259at2"/>
<name>A0A5E5A5U1_9BURK</name>
<evidence type="ECO:0000256" key="1">
    <source>
        <dbReference type="SAM" id="SignalP"/>
    </source>
</evidence>
<dbReference type="Pfam" id="PF19647">
    <property type="entry name" value="Septknot"/>
    <property type="match status" value="1"/>
</dbReference>
<dbReference type="RefSeq" id="WP_150625783.1">
    <property type="nucleotide sequence ID" value="NZ_CABPSQ010000004.1"/>
</dbReference>
<proteinExistence type="predicted"/>
<feature type="domain" description="7(1) septoil knot" evidence="2">
    <location>
        <begin position="35"/>
        <end position="108"/>
    </location>
</feature>
<protein>
    <recommendedName>
        <fullName evidence="2">7(1) septoil knot domain-containing protein</fullName>
    </recommendedName>
</protein>
<dbReference type="Proteomes" id="UP000414136">
    <property type="component" value="Unassembled WGS sequence"/>
</dbReference>
<gene>
    <name evidence="3" type="ORF">PCA31118_02797</name>
</gene>